<evidence type="ECO:0000256" key="6">
    <source>
        <dbReference type="SAM" id="SignalP"/>
    </source>
</evidence>
<keyword evidence="3 5" id="KW-0697">Rotamase</keyword>
<evidence type="ECO:0000256" key="5">
    <source>
        <dbReference type="PROSITE-ProRule" id="PRU00277"/>
    </source>
</evidence>
<keyword evidence="4 5" id="KW-0413">Isomerase</keyword>
<evidence type="ECO:0000313" key="8">
    <source>
        <dbReference type="EMBL" id="KAL3321031.1"/>
    </source>
</evidence>
<dbReference type="PROSITE" id="PS50059">
    <property type="entry name" value="FKBP_PPIASE"/>
    <property type="match status" value="1"/>
</dbReference>
<accession>A0ABD2QND9</accession>
<name>A0ABD2QND9_9PLAT</name>
<dbReference type="Gene3D" id="3.10.50.40">
    <property type="match status" value="1"/>
</dbReference>
<dbReference type="PANTHER" id="PTHR45779">
    <property type="entry name" value="PEPTIDYLPROLYL ISOMERASE"/>
    <property type="match status" value="1"/>
</dbReference>
<evidence type="ECO:0000256" key="4">
    <source>
        <dbReference type="ARBA" id="ARBA00023235"/>
    </source>
</evidence>
<dbReference type="InterPro" id="IPR046357">
    <property type="entry name" value="PPIase_dom_sf"/>
</dbReference>
<evidence type="ECO:0000313" key="9">
    <source>
        <dbReference type="Proteomes" id="UP001626550"/>
    </source>
</evidence>
<dbReference type="Proteomes" id="UP001626550">
    <property type="component" value="Unassembled WGS sequence"/>
</dbReference>
<dbReference type="SUPFAM" id="SSF54534">
    <property type="entry name" value="FKBP-like"/>
    <property type="match status" value="1"/>
</dbReference>
<dbReference type="Pfam" id="PF00254">
    <property type="entry name" value="FKBP_C"/>
    <property type="match status" value="1"/>
</dbReference>
<comment type="caution">
    <text evidence="8">The sequence shown here is derived from an EMBL/GenBank/DDBJ whole genome shotgun (WGS) entry which is preliminary data.</text>
</comment>
<evidence type="ECO:0000259" key="7">
    <source>
        <dbReference type="PROSITE" id="PS50059"/>
    </source>
</evidence>
<protein>
    <recommendedName>
        <fullName evidence="2 5">peptidylprolyl isomerase</fullName>
        <ecNumber evidence="2 5">5.2.1.8</ecNumber>
    </recommendedName>
</protein>
<dbReference type="EMBL" id="JBJKFK010000015">
    <property type="protein sequence ID" value="KAL3321031.1"/>
    <property type="molecule type" value="Genomic_DNA"/>
</dbReference>
<proteinExistence type="predicted"/>
<dbReference type="FunFam" id="3.10.50.40:FF:000006">
    <property type="entry name" value="Peptidyl-prolyl cis-trans isomerase"/>
    <property type="match status" value="1"/>
</dbReference>
<dbReference type="GO" id="GO:0003755">
    <property type="term" value="F:peptidyl-prolyl cis-trans isomerase activity"/>
    <property type="evidence" value="ECO:0007669"/>
    <property type="project" value="UniProtKB-KW"/>
</dbReference>
<keyword evidence="9" id="KW-1185">Reference proteome</keyword>
<feature type="signal peptide" evidence="6">
    <location>
        <begin position="1"/>
        <end position="19"/>
    </location>
</feature>
<evidence type="ECO:0000256" key="1">
    <source>
        <dbReference type="ARBA" id="ARBA00000971"/>
    </source>
</evidence>
<sequence>MKFYLLFLCINIYFLVLVANEESQKKSKDKLERLHVGVTKRVEDCQKRAEAGDQVAVHYTGKLLENLEVFDSSEGRRPLEFKVSSGQMIKGFDNGVIGMCVGEKRKLKIPSAQGYGSRGSPPKIPPDSDLIFEVEMMKIDPSHSEL</sequence>
<organism evidence="8 9">
    <name type="scientific">Cichlidogyrus casuarinus</name>
    <dbReference type="NCBI Taxonomy" id="1844966"/>
    <lineage>
        <taxon>Eukaryota</taxon>
        <taxon>Metazoa</taxon>
        <taxon>Spiralia</taxon>
        <taxon>Lophotrochozoa</taxon>
        <taxon>Platyhelminthes</taxon>
        <taxon>Monogenea</taxon>
        <taxon>Monopisthocotylea</taxon>
        <taxon>Dactylogyridea</taxon>
        <taxon>Ancyrocephalidae</taxon>
        <taxon>Cichlidogyrus</taxon>
    </lineage>
</organism>
<keyword evidence="6" id="KW-0732">Signal</keyword>
<dbReference type="EC" id="5.2.1.8" evidence="2 5"/>
<gene>
    <name evidence="8" type="ORF">Ciccas_000309</name>
</gene>
<dbReference type="InterPro" id="IPR001179">
    <property type="entry name" value="PPIase_FKBP_dom"/>
</dbReference>
<dbReference type="InterPro" id="IPR044609">
    <property type="entry name" value="FKBP2/11"/>
</dbReference>
<reference evidence="8 9" key="1">
    <citation type="submission" date="2024-11" db="EMBL/GenBank/DDBJ databases">
        <title>Adaptive evolution of stress response genes in parasites aligns with host niche diversity.</title>
        <authorList>
            <person name="Hahn C."/>
            <person name="Resl P."/>
        </authorList>
    </citation>
    <scope>NUCLEOTIDE SEQUENCE [LARGE SCALE GENOMIC DNA]</scope>
    <source>
        <strain evidence="8">EGGRZ-B1_66</strain>
        <tissue evidence="8">Body</tissue>
    </source>
</reference>
<feature type="domain" description="PPIase FKBP-type" evidence="7">
    <location>
        <begin position="52"/>
        <end position="140"/>
    </location>
</feature>
<dbReference type="PANTHER" id="PTHR45779:SF7">
    <property type="entry name" value="PEPTIDYLPROLYL ISOMERASE"/>
    <property type="match status" value="1"/>
</dbReference>
<evidence type="ECO:0000256" key="3">
    <source>
        <dbReference type="ARBA" id="ARBA00023110"/>
    </source>
</evidence>
<feature type="chain" id="PRO_5044888538" description="peptidylprolyl isomerase" evidence="6">
    <location>
        <begin position="20"/>
        <end position="146"/>
    </location>
</feature>
<evidence type="ECO:0000256" key="2">
    <source>
        <dbReference type="ARBA" id="ARBA00013194"/>
    </source>
</evidence>
<dbReference type="AlphaFoldDB" id="A0ABD2QND9"/>
<comment type="catalytic activity">
    <reaction evidence="1 5">
        <text>[protein]-peptidylproline (omega=180) = [protein]-peptidylproline (omega=0)</text>
        <dbReference type="Rhea" id="RHEA:16237"/>
        <dbReference type="Rhea" id="RHEA-COMP:10747"/>
        <dbReference type="Rhea" id="RHEA-COMP:10748"/>
        <dbReference type="ChEBI" id="CHEBI:83833"/>
        <dbReference type="ChEBI" id="CHEBI:83834"/>
        <dbReference type="EC" id="5.2.1.8"/>
    </reaction>
</comment>